<dbReference type="GO" id="GO:0004222">
    <property type="term" value="F:metalloendopeptidase activity"/>
    <property type="evidence" value="ECO:0007669"/>
    <property type="project" value="TreeGrafter"/>
</dbReference>
<dbReference type="EMBL" id="FOHV01000002">
    <property type="protein sequence ID" value="SES72678.1"/>
    <property type="molecule type" value="Genomic_DNA"/>
</dbReference>
<feature type="compositionally biased region" description="Polar residues" evidence="2">
    <location>
        <begin position="254"/>
        <end position="275"/>
    </location>
</feature>
<dbReference type="InterPro" id="IPR016047">
    <property type="entry name" value="M23ase_b-sheet_dom"/>
</dbReference>
<dbReference type="STRING" id="1123402.SAMN02583745_00356"/>
<sequence>MTKKNRCLAQVIAFLSLLILSDVSFSDDNKAQLNALETEIDKQENKLKNQKIEKDKLNSLLQKQNQEINALELELKAFKTDLDVIDDEIKSIETQISKINQSIIEQKALLLKQIEMAFMQGQSSTMEMLFSSENTQRNDRVVGYIGYLNRAREKTIEIIQTQEIELREKQDDIKAKKSQQETLIKEQNVKLEALEAVKLAHSKTISQIKSQMSKTEDELVSLRDDQINLQYKIQQATREAERQAAALAAESLSKSQTSNPSTGKMLSQSSNSSGKTLPKPVDGAIIINYGEQLGGEIMSKGWVISAAYGQSVKAVQSGKVLIADYLQGYGNVIVIDHGAGYMSLYGYNSEMLVKQGDDISIGKVISKVGQREGESDSGLYFEIRKEGEAVNPITYLNN</sequence>
<feature type="coiled-coil region" evidence="1">
    <location>
        <begin position="159"/>
        <end position="225"/>
    </location>
</feature>
<dbReference type="OrthoDB" id="9784703at2"/>
<dbReference type="AlphaFoldDB" id="A0A1H9YU36"/>
<evidence type="ECO:0000256" key="1">
    <source>
        <dbReference type="SAM" id="Coils"/>
    </source>
</evidence>
<evidence type="ECO:0000256" key="2">
    <source>
        <dbReference type="SAM" id="MobiDB-lite"/>
    </source>
</evidence>
<dbReference type="PANTHER" id="PTHR21666">
    <property type="entry name" value="PEPTIDASE-RELATED"/>
    <property type="match status" value="1"/>
</dbReference>
<dbReference type="SUPFAM" id="SSF51261">
    <property type="entry name" value="Duplicated hybrid motif"/>
    <property type="match status" value="1"/>
</dbReference>
<dbReference type="CDD" id="cd12797">
    <property type="entry name" value="M23_peptidase"/>
    <property type="match status" value="1"/>
</dbReference>
<accession>A0A1H9YU36</accession>
<organism evidence="5 6">
    <name type="scientific">Thorsellia anophelis DSM 18579</name>
    <dbReference type="NCBI Taxonomy" id="1123402"/>
    <lineage>
        <taxon>Bacteria</taxon>
        <taxon>Pseudomonadati</taxon>
        <taxon>Pseudomonadota</taxon>
        <taxon>Gammaproteobacteria</taxon>
        <taxon>Enterobacterales</taxon>
        <taxon>Thorselliaceae</taxon>
        <taxon>Thorsellia</taxon>
    </lineage>
</organism>
<feature type="domain" description="M23ase beta-sheet core" evidence="4">
    <location>
        <begin position="299"/>
        <end position="392"/>
    </location>
</feature>
<feature type="coiled-coil region" evidence="1">
    <location>
        <begin position="26"/>
        <end position="88"/>
    </location>
</feature>
<dbReference type="FunFam" id="2.70.70.10:FF:000003">
    <property type="entry name" value="Murein hydrolase activator EnvC"/>
    <property type="match status" value="1"/>
</dbReference>
<feature type="region of interest" description="Disordered" evidence="2">
    <location>
        <begin position="244"/>
        <end position="277"/>
    </location>
</feature>
<dbReference type="Gene3D" id="6.10.250.3150">
    <property type="match status" value="1"/>
</dbReference>
<feature type="chain" id="PRO_5017258345" evidence="3">
    <location>
        <begin position="27"/>
        <end position="398"/>
    </location>
</feature>
<dbReference type="InterPro" id="IPR011055">
    <property type="entry name" value="Dup_hybrid_motif"/>
</dbReference>
<dbReference type="Gene3D" id="2.70.70.10">
    <property type="entry name" value="Glucose Permease (Domain IIA)"/>
    <property type="match status" value="1"/>
</dbReference>
<evidence type="ECO:0000259" key="4">
    <source>
        <dbReference type="Pfam" id="PF01551"/>
    </source>
</evidence>
<dbReference type="Proteomes" id="UP000242642">
    <property type="component" value="Unassembled WGS sequence"/>
</dbReference>
<dbReference type="RefSeq" id="WP_093317220.1">
    <property type="nucleotide sequence ID" value="NZ_FOHV01000002.1"/>
</dbReference>
<keyword evidence="3" id="KW-0732">Signal</keyword>
<evidence type="ECO:0000313" key="6">
    <source>
        <dbReference type="Proteomes" id="UP000242642"/>
    </source>
</evidence>
<keyword evidence="5" id="KW-0378">Hydrolase</keyword>
<dbReference type="Pfam" id="PF01551">
    <property type="entry name" value="Peptidase_M23"/>
    <property type="match status" value="1"/>
</dbReference>
<evidence type="ECO:0000256" key="3">
    <source>
        <dbReference type="SAM" id="SignalP"/>
    </source>
</evidence>
<gene>
    <name evidence="5" type="ORF">SAMN02583745_00356</name>
</gene>
<feature type="compositionally biased region" description="Low complexity" evidence="2">
    <location>
        <begin position="244"/>
        <end position="253"/>
    </location>
</feature>
<proteinExistence type="predicted"/>
<keyword evidence="1" id="KW-0175">Coiled coil</keyword>
<reference evidence="6" key="1">
    <citation type="submission" date="2016-10" db="EMBL/GenBank/DDBJ databases">
        <authorList>
            <person name="Varghese N."/>
            <person name="Submissions S."/>
        </authorList>
    </citation>
    <scope>NUCLEOTIDE SEQUENCE [LARGE SCALE GENOMIC DNA]</scope>
    <source>
        <strain evidence="6">DSM 18579</strain>
    </source>
</reference>
<feature type="signal peptide" evidence="3">
    <location>
        <begin position="1"/>
        <end position="26"/>
    </location>
</feature>
<evidence type="ECO:0000313" key="5">
    <source>
        <dbReference type="EMBL" id="SES72678.1"/>
    </source>
</evidence>
<name>A0A1H9YU36_9GAMM</name>
<dbReference type="InterPro" id="IPR050570">
    <property type="entry name" value="Cell_wall_metabolism_enzyme"/>
</dbReference>
<protein>
    <submittedName>
        <fullName evidence="5">Septal ring factor EnvC, activator of murein hydrolases AmiA and AmiB</fullName>
    </submittedName>
</protein>
<dbReference type="PANTHER" id="PTHR21666:SF270">
    <property type="entry name" value="MUREIN HYDROLASE ACTIVATOR ENVC"/>
    <property type="match status" value="1"/>
</dbReference>
<keyword evidence="6" id="KW-1185">Reference proteome</keyword>